<protein>
    <submittedName>
        <fullName evidence="1">Uncharacterized protein</fullName>
    </submittedName>
</protein>
<sequence length="114" mass="13223">MANFDMFGDSIKTELKTECDSKGLRKIIMTKIAGNAVTNAGMTIYATDCENNEEKELEPIFITDLAYLKNSDMKFEWKSFDTLVIRYNKELRIFKQETESKTVNPKIIFEYIAE</sequence>
<evidence type="ECO:0000313" key="2">
    <source>
        <dbReference type="Proteomes" id="UP001143545"/>
    </source>
</evidence>
<evidence type="ECO:0000313" key="1">
    <source>
        <dbReference type="EMBL" id="GLB53969.1"/>
    </source>
</evidence>
<dbReference type="Proteomes" id="UP001143545">
    <property type="component" value="Unassembled WGS sequence"/>
</dbReference>
<comment type="caution">
    <text evidence="1">The sequence shown here is derived from an EMBL/GenBank/DDBJ whole genome shotgun (WGS) entry which is preliminary data.</text>
</comment>
<name>A0A9W6B983_9FLAO</name>
<proteinExistence type="predicted"/>
<keyword evidence="2" id="KW-1185">Reference proteome</keyword>
<reference evidence="1" key="1">
    <citation type="submission" date="2022-07" db="EMBL/GenBank/DDBJ databases">
        <title>Taxonomy of Novel Oxalotrophic and Methylotrophic Bacteria.</title>
        <authorList>
            <person name="Sahin N."/>
            <person name="Tani A."/>
        </authorList>
    </citation>
    <scope>NUCLEOTIDE SEQUENCE</scope>
    <source>
        <strain evidence="1">AM327</strain>
    </source>
</reference>
<dbReference type="EMBL" id="BRVP01000029">
    <property type="protein sequence ID" value="GLB53969.1"/>
    <property type="molecule type" value="Genomic_DNA"/>
</dbReference>
<organism evidence="1 2">
    <name type="scientific">Neptunitalea chrysea</name>
    <dbReference type="NCBI Taxonomy" id="1647581"/>
    <lineage>
        <taxon>Bacteria</taxon>
        <taxon>Pseudomonadati</taxon>
        <taxon>Bacteroidota</taxon>
        <taxon>Flavobacteriia</taxon>
        <taxon>Flavobacteriales</taxon>
        <taxon>Flavobacteriaceae</taxon>
        <taxon>Neptunitalea</taxon>
    </lineage>
</organism>
<gene>
    <name evidence="1" type="ORF">NBRC110019_30100</name>
</gene>
<dbReference type="AlphaFoldDB" id="A0A9W6B983"/>
<accession>A0A9W6B983</accession>